<evidence type="ECO:0000256" key="5">
    <source>
        <dbReference type="ARBA" id="ARBA00022833"/>
    </source>
</evidence>
<dbReference type="NCBIfam" id="NF033115">
    <property type="entry name" value="dipept_VanX"/>
    <property type="match status" value="1"/>
</dbReference>
<accession>A0A1M6Z2N7</accession>
<dbReference type="GO" id="GO:0160237">
    <property type="term" value="F:D-Ala-D-Ala dipeptidase activity"/>
    <property type="evidence" value="ECO:0007669"/>
    <property type="project" value="UniProtKB-EC"/>
</dbReference>
<dbReference type="InterPro" id="IPR000755">
    <property type="entry name" value="A_A_dipeptidase"/>
</dbReference>
<comment type="function">
    <text evidence="9 10">Catalyzes hydrolysis of the D-alanyl-D-alanine dipeptide.</text>
</comment>
<evidence type="ECO:0000256" key="6">
    <source>
        <dbReference type="ARBA" id="ARBA00022997"/>
    </source>
</evidence>
<dbReference type="AlphaFoldDB" id="A0A1M6Z2N7"/>
<comment type="cofactor">
    <cofactor evidence="9">
        <name>Zn(2+)</name>
        <dbReference type="ChEBI" id="CHEBI:29105"/>
    </cofactor>
    <text evidence="9">Binds 1 zinc ion per subunit.</text>
</comment>
<dbReference type="GO" id="GO:0006508">
    <property type="term" value="P:proteolysis"/>
    <property type="evidence" value="ECO:0007669"/>
    <property type="project" value="UniProtKB-KW"/>
</dbReference>
<organism evidence="11 12">
    <name type="scientific">Anaerotignum lactatifermentans DSM 14214</name>
    <dbReference type="NCBI Taxonomy" id="1121323"/>
    <lineage>
        <taxon>Bacteria</taxon>
        <taxon>Bacillati</taxon>
        <taxon>Bacillota</taxon>
        <taxon>Clostridia</taxon>
        <taxon>Lachnospirales</taxon>
        <taxon>Anaerotignaceae</taxon>
        <taxon>Anaerotignum</taxon>
    </lineage>
</organism>
<keyword evidence="4 9" id="KW-0378">Hydrolase</keyword>
<dbReference type="PANTHER" id="PTHR43126:SF1">
    <property type="entry name" value="D-ALANYL-D-ALANINE DIPEPTIDASE"/>
    <property type="match status" value="1"/>
</dbReference>
<evidence type="ECO:0000256" key="7">
    <source>
        <dbReference type="ARBA" id="ARBA00023049"/>
    </source>
</evidence>
<name>A0A1M6Z2N7_9FIRM</name>
<evidence type="ECO:0000256" key="1">
    <source>
        <dbReference type="ARBA" id="ARBA00001362"/>
    </source>
</evidence>
<feature type="binding site" evidence="9">
    <location>
        <position position="116"/>
    </location>
    <ligand>
        <name>Zn(2+)</name>
        <dbReference type="ChEBI" id="CHEBI:29105"/>
        <note>catalytic</note>
    </ligand>
</feature>
<dbReference type="GO" id="GO:0071555">
    <property type="term" value="P:cell wall organization"/>
    <property type="evidence" value="ECO:0007669"/>
    <property type="project" value="UniProtKB-KW"/>
</dbReference>
<dbReference type="RefSeq" id="WP_072853315.1">
    <property type="nucleotide sequence ID" value="NZ_FRAH01000083.1"/>
</dbReference>
<dbReference type="InterPro" id="IPR058213">
    <property type="entry name" value="VanX_actinomycetes/firmicutes"/>
</dbReference>
<keyword evidence="2 9" id="KW-0645">Protease</keyword>
<dbReference type="GO" id="GO:0008237">
    <property type="term" value="F:metallopeptidase activity"/>
    <property type="evidence" value="ECO:0007669"/>
    <property type="project" value="UniProtKB-KW"/>
</dbReference>
<evidence type="ECO:0000256" key="10">
    <source>
        <dbReference type="PIRNR" id="PIRNR026671"/>
    </source>
</evidence>
<reference evidence="11 12" key="1">
    <citation type="submission" date="2016-11" db="EMBL/GenBank/DDBJ databases">
        <authorList>
            <person name="Jaros S."/>
            <person name="Januszkiewicz K."/>
            <person name="Wedrychowicz H."/>
        </authorList>
    </citation>
    <scope>NUCLEOTIDE SEQUENCE [LARGE SCALE GENOMIC DNA]</scope>
    <source>
        <strain evidence="11 12">DSM 14214</strain>
    </source>
</reference>
<dbReference type="SUPFAM" id="SSF55166">
    <property type="entry name" value="Hedgehog/DD-peptidase"/>
    <property type="match status" value="1"/>
</dbReference>
<feature type="site" description="Transition state stabilizer" evidence="9">
    <location>
        <position position="71"/>
    </location>
</feature>
<dbReference type="GO" id="GO:0008270">
    <property type="term" value="F:zinc ion binding"/>
    <property type="evidence" value="ECO:0007669"/>
    <property type="project" value="UniProtKB-UniRule"/>
</dbReference>
<sequence>MEKGFVFLDEVIPGIRWDAKYATWDNFTGKPVDGYDVNRIVATEELANALKEVQKEANQMGYGLLVWDAYRPQRAVDNFIRWAAEPEDGRRKEIHYPNIKREELLSQGYVAAKSSHSRGSAIDLTLYSLKTNEMLQMGTCFDFMDVKSHHTCETVSKEEKENRQLLCDLMTRHGFVLYENEWWHYNLKEEPYPETYFDFPLSGSSSK</sequence>
<keyword evidence="12" id="KW-1185">Reference proteome</keyword>
<evidence type="ECO:0000256" key="2">
    <source>
        <dbReference type="ARBA" id="ARBA00022670"/>
    </source>
</evidence>
<keyword evidence="6 9" id="KW-0224">Dipeptidase</keyword>
<dbReference type="PIRSF" id="PIRSF026671">
    <property type="entry name" value="AA_dipeptidase"/>
    <property type="match status" value="1"/>
</dbReference>
<gene>
    <name evidence="11" type="ORF">SAMN02745138_03132</name>
</gene>
<evidence type="ECO:0000313" key="12">
    <source>
        <dbReference type="Proteomes" id="UP000183975"/>
    </source>
</evidence>
<evidence type="ECO:0000256" key="9">
    <source>
        <dbReference type="HAMAP-Rule" id="MF_01924"/>
    </source>
</evidence>
<keyword evidence="3 9" id="KW-0479">Metal-binding</keyword>
<evidence type="ECO:0000256" key="8">
    <source>
        <dbReference type="ARBA" id="ARBA00023316"/>
    </source>
</evidence>
<dbReference type="Gene3D" id="3.30.1380.10">
    <property type="match status" value="1"/>
</dbReference>
<dbReference type="EMBL" id="FRAH01000083">
    <property type="protein sequence ID" value="SHL24791.1"/>
    <property type="molecule type" value="Genomic_DNA"/>
</dbReference>
<feature type="active site" description="Proton donor/acceptor" evidence="9">
    <location>
        <position position="181"/>
    </location>
</feature>
<keyword evidence="5 9" id="KW-0862">Zinc</keyword>
<evidence type="ECO:0000256" key="4">
    <source>
        <dbReference type="ARBA" id="ARBA00022801"/>
    </source>
</evidence>
<dbReference type="Proteomes" id="UP000183975">
    <property type="component" value="Unassembled WGS sequence"/>
</dbReference>
<evidence type="ECO:0000313" key="11">
    <source>
        <dbReference type="EMBL" id="SHL24791.1"/>
    </source>
</evidence>
<dbReference type="InterPro" id="IPR009045">
    <property type="entry name" value="Zn_M74/Hedgehog-like"/>
</dbReference>
<feature type="binding site" evidence="9">
    <location>
        <position position="123"/>
    </location>
    <ligand>
        <name>Zn(2+)</name>
        <dbReference type="ChEBI" id="CHEBI:29105"/>
        <note>catalytic</note>
    </ligand>
</feature>
<evidence type="ECO:0000256" key="3">
    <source>
        <dbReference type="ARBA" id="ARBA00022723"/>
    </source>
</evidence>
<proteinExistence type="inferred from homology"/>
<dbReference type="Pfam" id="PF01427">
    <property type="entry name" value="Peptidase_M15"/>
    <property type="match status" value="1"/>
</dbReference>
<keyword evidence="7 9" id="KW-0482">Metalloprotease</keyword>
<dbReference type="PANTHER" id="PTHR43126">
    <property type="entry name" value="D-ALANYL-D-ALANINE DIPEPTIDASE"/>
    <property type="match status" value="1"/>
</dbReference>
<dbReference type="HAMAP" id="MF_01924">
    <property type="entry name" value="A_A_dipeptidase"/>
    <property type="match status" value="1"/>
</dbReference>
<dbReference type="EC" id="3.4.13.22" evidence="9 10"/>
<protein>
    <recommendedName>
        <fullName evidence="9 10">D-alanyl-D-alanine dipeptidase</fullName>
        <shortName evidence="9 10">D-Ala-D-Ala dipeptidase</shortName>
        <ecNumber evidence="9 10">3.4.13.22</ecNumber>
    </recommendedName>
</protein>
<comment type="similarity">
    <text evidence="9 10">Belongs to the peptidase M15D family.</text>
</comment>
<dbReference type="CDD" id="cd14817">
    <property type="entry name" value="D-Ala-D-Ala_dipeptidase_VanX"/>
    <property type="match status" value="1"/>
</dbReference>
<keyword evidence="8 10" id="KW-0961">Cell wall biogenesis/degradation</keyword>
<comment type="catalytic activity">
    <reaction evidence="1 9 10">
        <text>D-alanyl-D-alanine + H2O = 2 D-alanine</text>
        <dbReference type="Rhea" id="RHEA:20661"/>
        <dbReference type="ChEBI" id="CHEBI:15377"/>
        <dbReference type="ChEBI" id="CHEBI:57416"/>
        <dbReference type="ChEBI" id="CHEBI:57822"/>
        <dbReference type="EC" id="3.4.13.22"/>
    </reaction>
</comment>
<dbReference type="OrthoDB" id="9801430at2"/>
<feature type="binding site" evidence="9">
    <location>
        <position position="184"/>
    </location>
    <ligand>
        <name>Zn(2+)</name>
        <dbReference type="ChEBI" id="CHEBI:29105"/>
        <note>catalytic</note>
    </ligand>
</feature>